<proteinExistence type="predicted"/>
<dbReference type="STRING" id="1123029.SAMN02745172_03206"/>
<dbReference type="Pfam" id="PF00378">
    <property type="entry name" value="ECH_1"/>
    <property type="match status" value="1"/>
</dbReference>
<dbReference type="OrthoDB" id="5730382at2"/>
<dbReference type="GO" id="GO:0006635">
    <property type="term" value="P:fatty acid beta-oxidation"/>
    <property type="evidence" value="ECO:0007669"/>
    <property type="project" value="TreeGrafter"/>
</dbReference>
<evidence type="ECO:0000313" key="2">
    <source>
        <dbReference type="EMBL" id="SHO66547.1"/>
    </source>
</evidence>
<dbReference type="Proteomes" id="UP000186406">
    <property type="component" value="Unassembled WGS sequence"/>
</dbReference>
<feature type="region of interest" description="Disordered" evidence="1">
    <location>
        <begin position="254"/>
        <end position="278"/>
    </location>
</feature>
<evidence type="ECO:0000313" key="3">
    <source>
        <dbReference type="Proteomes" id="UP000186406"/>
    </source>
</evidence>
<keyword evidence="3" id="KW-1185">Reference proteome</keyword>
<gene>
    <name evidence="2" type="ORF">SAMN02745172_03206</name>
</gene>
<dbReference type="Gene3D" id="3.90.226.10">
    <property type="entry name" value="2-enoyl-CoA Hydratase, Chain A, domain 1"/>
    <property type="match status" value="1"/>
</dbReference>
<dbReference type="CDD" id="cd06558">
    <property type="entry name" value="crotonase-like"/>
    <property type="match status" value="1"/>
</dbReference>
<dbReference type="GO" id="GO:0003824">
    <property type="term" value="F:catalytic activity"/>
    <property type="evidence" value="ECO:0007669"/>
    <property type="project" value="UniProtKB-ARBA"/>
</dbReference>
<evidence type="ECO:0000256" key="1">
    <source>
        <dbReference type="SAM" id="MobiDB-lite"/>
    </source>
</evidence>
<dbReference type="InterPro" id="IPR029045">
    <property type="entry name" value="ClpP/crotonase-like_dom_sf"/>
</dbReference>
<dbReference type="SUPFAM" id="SSF52096">
    <property type="entry name" value="ClpP/crotonase"/>
    <property type="match status" value="1"/>
</dbReference>
<dbReference type="PANTHER" id="PTHR11941">
    <property type="entry name" value="ENOYL-COA HYDRATASE-RELATED"/>
    <property type="match status" value="1"/>
</dbReference>
<organism evidence="2 3">
    <name type="scientific">Pseudoxanthobacter soli DSM 19599</name>
    <dbReference type="NCBI Taxonomy" id="1123029"/>
    <lineage>
        <taxon>Bacteria</taxon>
        <taxon>Pseudomonadati</taxon>
        <taxon>Pseudomonadota</taxon>
        <taxon>Alphaproteobacteria</taxon>
        <taxon>Hyphomicrobiales</taxon>
        <taxon>Segnochrobactraceae</taxon>
        <taxon>Pseudoxanthobacter</taxon>
    </lineage>
</organism>
<dbReference type="InterPro" id="IPR001753">
    <property type="entry name" value="Enoyl-CoA_hydra/iso"/>
</dbReference>
<reference evidence="2 3" key="1">
    <citation type="submission" date="2016-12" db="EMBL/GenBank/DDBJ databases">
        <authorList>
            <person name="Song W.-J."/>
            <person name="Kurnit D.M."/>
        </authorList>
    </citation>
    <scope>NUCLEOTIDE SEQUENCE [LARGE SCALE GENOMIC DNA]</scope>
    <source>
        <strain evidence="2 3">DSM 19599</strain>
    </source>
</reference>
<protein>
    <submittedName>
        <fullName evidence="2">Enoyl-CoA hydratase/carnithine racemase</fullName>
    </submittedName>
</protein>
<dbReference type="PANTHER" id="PTHR11941:SF54">
    <property type="entry name" value="ENOYL-COA HYDRATASE, MITOCHONDRIAL"/>
    <property type="match status" value="1"/>
</dbReference>
<accession>A0A1M7ZNU8</accession>
<dbReference type="EMBL" id="FRXO01000006">
    <property type="protein sequence ID" value="SHO66547.1"/>
    <property type="molecule type" value="Genomic_DNA"/>
</dbReference>
<dbReference type="AlphaFoldDB" id="A0A1M7ZNU8"/>
<sequence>MHMEEGPATGIRLERKGGVARLILDHPPLNVLGHGLRQAMFAHVRTLESCDDIHVVVIESAVAAAFSVGSDLREFPQDELGGIAKIRFEQYLLDHLAGLPQIVVAKLGGFVLGGGAEIMLACDLRIAGRTARFGFPEIRVGALPAAGGIKRLMQDIGPVRALRLVLSGRPIAADEALAIGLVTEVVVDEALDARVEDIVAELMAQPHDGLRLAKRCLRAALPATAIDTAEADAFGALYRGDNLREGVAAFLEKRPPRFNRPTADRQDGGTEMSGGNRG</sequence>
<name>A0A1M7ZNU8_9HYPH</name>